<dbReference type="Proteomes" id="UP000195772">
    <property type="component" value="Unassembled WGS sequence"/>
</dbReference>
<dbReference type="AlphaFoldDB" id="A0A1Y3R1G4"/>
<dbReference type="Pfam" id="PF13237">
    <property type="entry name" value="Fer4_10"/>
    <property type="match status" value="1"/>
</dbReference>
<sequence>MKTTSIYTLFFSPTGTSRKIAAAVAQGMTETEGTATEESSGHNADTAQAPSSGQVPGAGPAAAAAPEPAAGNGGETKSMHGEPTVTAIDLTHPAGPPAPLPGEAVAIFAVPVYGGHVAPAALERLREIRGEGTPAVVLAVYGNRSFGTAVAELASFVAGRGFVPVAAGAFVGEHSYSTPETPIAQGRPDARDLAAATAFGAQVREKLAKTGPSSGRNPETASDTAATARATQTGSMDAAKAPATGALVPIDPAKLREPRTPLLPKLRFIRFVLGYRRRQKRNPVVLLPEGDAARCTQCGRCVALCPTQAIARGDELHTDPARCIRCCACVKGCAFGARTFRTPFAAALARNFVRQKPPVTLL</sequence>
<evidence type="ECO:0000256" key="1">
    <source>
        <dbReference type="ARBA" id="ARBA00022723"/>
    </source>
</evidence>
<feature type="compositionally biased region" description="Low complexity" evidence="4">
    <location>
        <begin position="57"/>
        <end position="70"/>
    </location>
</feature>
<dbReference type="EMBL" id="NFHB01000002">
    <property type="protein sequence ID" value="OUN04467.1"/>
    <property type="molecule type" value="Genomic_DNA"/>
</dbReference>
<accession>A0A1Y3R1G4</accession>
<comment type="caution">
    <text evidence="6">The sequence shown here is derived from an EMBL/GenBank/DDBJ whole genome shotgun (WGS) entry which is preliminary data.</text>
</comment>
<evidence type="ECO:0000313" key="7">
    <source>
        <dbReference type="Proteomes" id="UP000195772"/>
    </source>
</evidence>
<dbReference type="PROSITE" id="PS51379">
    <property type="entry name" value="4FE4S_FER_2"/>
    <property type="match status" value="2"/>
</dbReference>
<dbReference type="SUPFAM" id="SSF52218">
    <property type="entry name" value="Flavoproteins"/>
    <property type="match status" value="1"/>
</dbReference>
<evidence type="ECO:0000313" key="6">
    <source>
        <dbReference type="EMBL" id="OUN04467.1"/>
    </source>
</evidence>
<dbReference type="GO" id="GO:0051536">
    <property type="term" value="F:iron-sulfur cluster binding"/>
    <property type="evidence" value="ECO:0007669"/>
    <property type="project" value="UniProtKB-KW"/>
</dbReference>
<evidence type="ECO:0000256" key="4">
    <source>
        <dbReference type="SAM" id="MobiDB-lite"/>
    </source>
</evidence>
<dbReference type="eggNOG" id="COG2221">
    <property type="taxonomic scope" value="Bacteria"/>
</dbReference>
<dbReference type="GO" id="GO:0046872">
    <property type="term" value="F:metal ion binding"/>
    <property type="evidence" value="ECO:0007669"/>
    <property type="project" value="UniProtKB-KW"/>
</dbReference>
<gene>
    <name evidence="6" type="ORF">B5G41_03930</name>
</gene>
<keyword evidence="3" id="KW-0411">Iron-sulfur</keyword>
<feature type="domain" description="4Fe-4S ferredoxin-type" evidence="5">
    <location>
        <begin position="286"/>
        <end position="315"/>
    </location>
</feature>
<organism evidence="6 7">
    <name type="scientific">Alistipes onderdonkii</name>
    <dbReference type="NCBI Taxonomy" id="328813"/>
    <lineage>
        <taxon>Bacteria</taxon>
        <taxon>Pseudomonadati</taxon>
        <taxon>Bacteroidota</taxon>
        <taxon>Bacteroidia</taxon>
        <taxon>Bacteroidales</taxon>
        <taxon>Rikenellaceae</taxon>
        <taxon>Alistipes</taxon>
    </lineage>
</organism>
<evidence type="ECO:0000259" key="5">
    <source>
        <dbReference type="PROSITE" id="PS51379"/>
    </source>
</evidence>
<protein>
    <submittedName>
        <fullName evidence="6">4Fe-4S ferredoxin</fullName>
    </submittedName>
</protein>
<feature type="compositionally biased region" description="Low complexity" evidence="4">
    <location>
        <begin position="29"/>
        <end position="38"/>
    </location>
</feature>
<dbReference type="InterPro" id="IPR017896">
    <property type="entry name" value="4Fe4S_Fe-S-bd"/>
</dbReference>
<evidence type="ECO:0000256" key="3">
    <source>
        <dbReference type="ARBA" id="ARBA00023014"/>
    </source>
</evidence>
<dbReference type="Gene3D" id="3.40.50.360">
    <property type="match status" value="1"/>
</dbReference>
<keyword evidence="1" id="KW-0479">Metal-binding</keyword>
<dbReference type="SUPFAM" id="SSF54862">
    <property type="entry name" value="4Fe-4S ferredoxins"/>
    <property type="match status" value="1"/>
</dbReference>
<feature type="region of interest" description="Disordered" evidence="4">
    <location>
        <begin position="23"/>
        <end position="81"/>
    </location>
</feature>
<feature type="region of interest" description="Disordered" evidence="4">
    <location>
        <begin position="207"/>
        <end position="240"/>
    </location>
</feature>
<dbReference type="InterPro" id="IPR029039">
    <property type="entry name" value="Flavoprotein-like_sf"/>
</dbReference>
<feature type="domain" description="4Fe-4S ferredoxin-type" evidence="5">
    <location>
        <begin position="319"/>
        <end position="343"/>
    </location>
</feature>
<evidence type="ECO:0000256" key="2">
    <source>
        <dbReference type="ARBA" id="ARBA00023004"/>
    </source>
</evidence>
<dbReference type="PROSITE" id="PS00198">
    <property type="entry name" value="4FE4S_FER_1"/>
    <property type="match status" value="1"/>
</dbReference>
<name>A0A1Y3R1G4_9BACT</name>
<feature type="compositionally biased region" description="Polar residues" evidence="4">
    <location>
        <begin position="42"/>
        <end position="54"/>
    </location>
</feature>
<proteinExistence type="predicted"/>
<dbReference type="InterPro" id="IPR017900">
    <property type="entry name" value="4Fe4S_Fe_S_CS"/>
</dbReference>
<reference evidence="7" key="1">
    <citation type="submission" date="2017-04" db="EMBL/GenBank/DDBJ databases">
        <title>Function of individual gut microbiota members based on whole genome sequencing of pure cultures obtained from chicken caecum.</title>
        <authorList>
            <person name="Medvecky M."/>
            <person name="Cejkova D."/>
            <person name="Polansky O."/>
            <person name="Karasova D."/>
            <person name="Kubasova T."/>
            <person name="Cizek A."/>
            <person name="Rychlik I."/>
        </authorList>
    </citation>
    <scope>NUCLEOTIDE SEQUENCE [LARGE SCALE GENOMIC DNA]</scope>
    <source>
        <strain evidence="7">An90</strain>
    </source>
</reference>
<dbReference type="RefSeq" id="WP_087401394.1">
    <property type="nucleotide sequence ID" value="NZ_NFHB01000002.1"/>
</dbReference>
<dbReference type="Gene3D" id="3.30.70.20">
    <property type="match status" value="1"/>
</dbReference>
<keyword evidence="2" id="KW-0408">Iron</keyword>
<dbReference type="OrthoDB" id="9813995at2"/>
<feature type="compositionally biased region" description="Low complexity" evidence="4">
    <location>
        <begin position="220"/>
        <end position="233"/>
    </location>
</feature>